<comment type="caution">
    <text evidence="1">The sequence shown here is derived from an EMBL/GenBank/DDBJ whole genome shotgun (WGS) entry which is preliminary data.</text>
</comment>
<reference evidence="1" key="2">
    <citation type="submission" date="2020-11" db="EMBL/GenBank/DDBJ databases">
        <authorList>
            <person name="McCartney M.A."/>
            <person name="Auch B."/>
            <person name="Kono T."/>
            <person name="Mallez S."/>
            <person name="Becker A."/>
            <person name="Gohl D.M."/>
            <person name="Silverstein K.A.T."/>
            <person name="Koren S."/>
            <person name="Bechman K.B."/>
            <person name="Herman A."/>
            <person name="Abrahante J.E."/>
            <person name="Garbe J."/>
        </authorList>
    </citation>
    <scope>NUCLEOTIDE SEQUENCE</scope>
    <source>
        <strain evidence="1">Duluth1</strain>
        <tissue evidence="1">Whole animal</tissue>
    </source>
</reference>
<proteinExistence type="predicted"/>
<dbReference type="EMBL" id="JAIWYP010000016">
    <property type="protein sequence ID" value="KAH3694955.1"/>
    <property type="molecule type" value="Genomic_DNA"/>
</dbReference>
<evidence type="ECO:0000313" key="1">
    <source>
        <dbReference type="EMBL" id="KAH3694955.1"/>
    </source>
</evidence>
<dbReference type="Proteomes" id="UP000828390">
    <property type="component" value="Unassembled WGS sequence"/>
</dbReference>
<keyword evidence="2" id="KW-1185">Reference proteome</keyword>
<accession>A0A9D3Y7J9</accession>
<name>A0A9D3Y7J9_DREPO</name>
<gene>
    <name evidence="1" type="ORF">DPMN_082401</name>
</gene>
<dbReference type="AlphaFoldDB" id="A0A9D3Y7J9"/>
<sequence length="69" mass="7546">MAEEPHTPDVPVPLLDDLMIHPDYLGAEHMAETTVAGVARKGQPNSCSNYWTKGKCLMGSCSQVAIYRL</sequence>
<evidence type="ECO:0000313" key="2">
    <source>
        <dbReference type="Proteomes" id="UP000828390"/>
    </source>
</evidence>
<reference evidence="1" key="1">
    <citation type="journal article" date="2019" name="bioRxiv">
        <title>The Genome of the Zebra Mussel, Dreissena polymorpha: A Resource for Invasive Species Research.</title>
        <authorList>
            <person name="McCartney M.A."/>
            <person name="Auch B."/>
            <person name="Kono T."/>
            <person name="Mallez S."/>
            <person name="Zhang Y."/>
            <person name="Obille A."/>
            <person name="Becker A."/>
            <person name="Abrahante J.E."/>
            <person name="Garbe J."/>
            <person name="Badalamenti J.P."/>
            <person name="Herman A."/>
            <person name="Mangelson H."/>
            <person name="Liachko I."/>
            <person name="Sullivan S."/>
            <person name="Sone E.D."/>
            <person name="Koren S."/>
            <person name="Silverstein K.A.T."/>
            <person name="Beckman K.B."/>
            <person name="Gohl D.M."/>
        </authorList>
    </citation>
    <scope>NUCLEOTIDE SEQUENCE</scope>
    <source>
        <strain evidence="1">Duluth1</strain>
        <tissue evidence="1">Whole animal</tissue>
    </source>
</reference>
<protein>
    <submittedName>
        <fullName evidence="1">Uncharacterized protein</fullName>
    </submittedName>
</protein>
<organism evidence="1 2">
    <name type="scientific">Dreissena polymorpha</name>
    <name type="common">Zebra mussel</name>
    <name type="synonym">Mytilus polymorpha</name>
    <dbReference type="NCBI Taxonomy" id="45954"/>
    <lineage>
        <taxon>Eukaryota</taxon>
        <taxon>Metazoa</taxon>
        <taxon>Spiralia</taxon>
        <taxon>Lophotrochozoa</taxon>
        <taxon>Mollusca</taxon>
        <taxon>Bivalvia</taxon>
        <taxon>Autobranchia</taxon>
        <taxon>Heteroconchia</taxon>
        <taxon>Euheterodonta</taxon>
        <taxon>Imparidentia</taxon>
        <taxon>Neoheterodontei</taxon>
        <taxon>Myida</taxon>
        <taxon>Dreissenoidea</taxon>
        <taxon>Dreissenidae</taxon>
        <taxon>Dreissena</taxon>
    </lineage>
</organism>